<protein>
    <submittedName>
        <fullName evidence="2">Uncharacterized protein</fullName>
    </submittedName>
</protein>
<evidence type="ECO:0000313" key="2">
    <source>
        <dbReference type="EMBL" id="KAK8558706.1"/>
    </source>
</evidence>
<feature type="region of interest" description="Disordered" evidence="1">
    <location>
        <begin position="91"/>
        <end position="123"/>
    </location>
</feature>
<accession>A0ABR2EDI1</accession>
<dbReference type="Proteomes" id="UP001472677">
    <property type="component" value="Unassembled WGS sequence"/>
</dbReference>
<proteinExistence type="predicted"/>
<sequence length="123" mass="12889">MADTIRQPIRSRAIPIVPQPVDPVATHLAPSTLAMTSSPSSAFVPVIASVCHDAPSPALDNQPLAADYSSPSTKVITNDDAPVEHMDTSTTLVDVPPDVSSSPDGPHQPSSNQHATTFFNQPL</sequence>
<organism evidence="2 3">
    <name type="scientific">Hibiscus sabdariffa</name>
    <name type="common">roselle</name>
    <dbReference type="NCBI Taxonomy" id="183260"/>
    <lineage>
        <taxon>Eukaryota</taxon>
        <taxon>Viridiplantae</taxon>
        <taxon>Streptophyta</taxon>
        <taxon>Embryophyta</taxon>
        <taxon>Tracheophyta</taxon>
        <taxon>Spermatophyta</taxon>
        <taxon>Magnoliopsida</taxon>
        <taxon>eudicotyledons</taxon>
        <taxon>Gunneridae</taxon>
        <taxon>Pentapetalae</taxon>
        <taxon>rosids</taxon>
        <taxon>malvids</taxon>
        <taxon>Malvales</taxon>
        <taxon>Malvaceae</taxon>
        <taxon>Malvoideae</taxon>
        <taxon>Hibiscus</taxon>
    </lineage>
</organism>
<feature type="compositionally biased region" description="Low complexity" evidence="1">
    <location>
        <begin position="93"/>
        <end position="104"/>
    </location>
</feature>
<evidence type="ECO:0000313" key="3">
    <source>
        <dbReference type="Proteomes" id="UP001472677"/>
    </source>
</evidence>
<feature type="compositionally biased region" description="Polar residues" evidence="1">
    <location>
        <begin position="108"/>
        <end position="123"/>
    </location>
</feature>
<keyword evidence="3" id="KW-1185">Reference proteome</keyword>
<evidence type="ECO:0000256" key="1">
    <source>
        <dbReference type="SAM" id="MobiDB-lite"/>
    </source>
</evidence>
<dbReference type="EMBL" id="JBBPBM010000015">
    <property type="protein sequence ID" value="KAK8558706.1"/>
    <property type="molecule type" value="Genomic_DNA"/>
</dbReference>
<reference evidence="2 3" key="1">
    <citation type="journal article" date="2024" name="G3 (Bethesda)">
        <title>Genome assembly of Hibiscus sabdariffa L. provides insights into metabolisms of medicinal natural products.</title>
        <authorList>
            <person name="Kim T."/>
        </authorList>
    </citation>
    <scope>NUCLEOTIDE SEQUENCE [LARGE SCALE GENOMIC DNA]</scope>
    <source>
        <strain evidence="2">TK-2024</strain>
        <tissue evidence="2">Old leaves</tissue>
    </source>
</reference>
<comment type="caution">
    <text evidence="2">The sequence shown here is derived from an EMBL/GenBank/DDBJ whole genome shotgun (WGS) entry which is preliminary data.</text>
</comment>
<name>A0ABR2EDI1_9ROSI</name>
<gene>
    <name evidence="2" type="ORF">V6N12_042006</name>
</gene>